<dbReference type="KEGG" id="rbi:RB2501_04220"/>
<keyword evidence="3 6" id="KW-0808">Transferase</keyword>
<dbReference type="CDD" id="cd02440">
    <property type="entry name" value="AdoMet_MTases"/>
    <property type="match status" value="1"/>
</dbReference>
<dbReference type="AlphaFoldDB" id="A4CGL4"/>
<evidence type="ECO:0000313" key="8">
    <source>
        <dbReference type="EMBL" id="EAR16072.1"/>
    </source>
</evidence>
<organism evidence="8 9">
    <name type="scientific">Robiginitalea biformata (strain ATCC BAA-864 / DSM 15991 / KCTC 12146 / HTCC2501)</name>
    <dbReference type="NCBI Taxonomy" id="313596"/>
    <lineage>
        <taxon>Bacteria</taxon>
        <taxon>Pseudomonadati</taxon>
        <taxon>Bacteroidota</taxon>
        <taxon>Flavobacteriia</taxon>
        <taxon>Flavobacteriales</taxon>
        <taxon>Flavobacteriaceae</taxon>
        <taxon>Robiginitalea</taxon>
    </lineage>
</organism>
<dbReference type="eggNOG" id="COG4123">
    <property type="taxonomic scope" value="Bacteria"/>
</dbReference>
<comment type="similarity">
    <text evidence="6">Belongs to the methyltransferase superfamily. tRNA (adenine-N(6)-)-methyltransferase family.</text>
</comment>
<name>A4CGL4_ROBBH</name>
<dbReference type="GO" id="GO:0032259">
    <property type="term" value="P:methylation"/>
    <property type="evidence" value="ECO:0007669"/>
    <property type="project" value="UniProtKB-KW"/>
</dbReference>
<keyword evidence="2 6" id="KW-0489">Methyltransferase</keyword>
<dbReference type="EC" id="2.1.1.223" evidence="6"/>
<dbReference type="GO" id="GO:0003676">
    <property type="term" value="F:nucleic acid binding"/>
    <property type="evidence" value="ECO:0007669"/>
    <property type="project" value="InterPro"/>
</dbReference>
<keyword evidence="4 6" id="KW-0949">S-adenosyl-L-methionine</keyword>
<dbReference type="EMBL" id="CP001712">
    <property type="protein sequence ID" value="EAR16072.1"/>
    <property type="molecule type" value="Genomic_DNA"/>
</dbReference>
<evidence type="ECO:0000256" key="5">
    <source>
        <dbReference type="ARBA" id="ARBA00022694"/>
    </source>
</evidence>
<dbReference type="STRING" id="313596.RB2501_04220"/>
<dbReference type="OrthoDB" id="5383291at2"/>
<evidence type="ECO:0000256" key="2">
    <source>
        <dbReference type="ARBA" id="ARBA00022603"/>
    </source>
</evidence>
<dbReference type="InterPro" id="IPR022882">
    <property type="entry name" value="tRNA_adenine-N6_MeTrfase"/>
</dbReference>
<dbReference type="PANTHER" id="PTHR47739:SF1">
    <property type="entry name" value="TRNA1(VAL) (ADENINE(37)-N6)-METHYLTRANSFERASE"/>
    <property type="match status" value="1"/>
</dbReference>
<evidence type="ECO:0000256" key="3">
    <source>
        <dbReference type="ARBA" id="ARBA00022679"/>
    </source>
</evidence>
<dbReference type="SUPFAM" id="SSF53335">
    <property type="entry name" value="S-adenosyl-L-methionine-dependent methyltransferases"/>
    <property type="match status" value="1"/>
</dbReference>
<accession>A4CGL4</accession>
<evidence type="ECO:0000256" key="1">
    <source>
        <dbReference type="ARBA" id="ARBA00022490"/>
    </source>
</evidence>
<dbReference type="HOGENOM" id="CLU_061983_0_0_10"/>
<keyword evidence="5 6" id="KW-0819">tRNA processing</keyword>
<comment type="catalytic activity">
    <reaction evidence="6">
        <text>adenosine(37) in tRNA1(Val) + S-adenosyl-L-methionine = N(6)-methyladenosine(37) in tRNA1(Val) + S-adenosyl-L-homocysteine + H(+)</text>
        <dbReference type="Rhea" id="RHEA:43160"/>
        <dbReference type="Rhea" id="RHEA-COMP:10369"/>
        <dbReference type="Rhea" id="RHEA-COMP:10370"/>
        <dbReference type="ChEBI" id="CHEBI:15378"/>
        <dbReference type="ChEBI" id="CHEBI:57856"/>
        <dbReference type="ChEBI" id="CHEBI:59789"/>
        <dbReference type="ChEBI" id="CHEBI:74411"/>
        <dbReference type="ChEBI" id="CHEBI:74449"/>
        <dbReference type="EC" id="2.1.1.223"/>
    </reaction>
</comment>
<dbReference type="RefSeq" id="WP_012813767.1">
    <property type="nucleotide sequence ID" value="NC_013222.1"/>
</dbReference>
<reference evidence="8 9" key="1">
    <citation type="journal article" date="2009" name="J. Bacteriol.">
        <title>Complete genome sequence of Robiginitalea biformata HTCC2501.</title>
        <authorList>
            <person name="Oh H.M."/>
            <person name="Giovannoni S.J."/>
            <person name="Lee K."/>
            <person name="Ferriera S."/>
            <person name="Johnson J."/>
            <person name="Cho J.C."/>
        </authorList>
    </citation>
    <scope>NUCLEOTIDE SEQUENCE [LARGE SCALE GENOMIC DNA]</scope>
    <source>
        <strain evidence="9">ATCC BAA-864 / HTCC2501 / KCTC 12146</strain>
    </source>
</reference>
<keyword evidence="1 6" id="KW-0963">Cytoplasm</keyword>
<dbReference type="InterPro" id="IPR050210">
    <property type="entry name" value="tRNA_Adenine-N(6)_MTase"/>
</dbReference>
<dbReference type="GO" id="GO:0005737">
    <property type="term" value="C:cytoplasm"/>
    <property type="evidence" value="ECO:0007669"/>
    <property type="project" value="UniProtKB-SubCell"/>
</dbReference>
<dbReference type="InterPro" id="IPR029063">
    <property type="entry name" value="SAM-dependent_MTases_sf"/>
</dbReference>
<dbReference type="Gene3D" id="3.40.50.150">
    <property type="entry name" value="Vaccinia Virus protein VP39"/>
    <property type="match status" value="1"/>
</dbReference>
<dbReference type="PROSITE" id="PS00092">
    <property type="entry name" value="N6_MTASE"/>
    <property type="match status" value="1"/>
</dbReference>
<dbReference type="HAMAP" id="MF_01872">
    <property type="entry name" value="tRNA_methyltr_YfiC"/>
    <property type="match status" value="1"/>
</dbReference>
<comment type="function">
    <text evidence="6">Specifically methylates the adenine in position 37 of tRNA(1)(Val) (anticodon cmo5UAC).</text>
</comment>
<sequence length="237" mass="26220">MSDVFHFKQFQVAQQGAAMKVGTDSVLLGAWAPLPESPGQLLDVGSGNGLLGLMLAQRCPSGDIEAVEVDPGAYVCCVENFEASPWADRLFCYHCSWEEFVAESAGPYDMIISNPPFHPEQVSSHEPARERARREASLPFNSLLEGVDRLLAEQGLFSVVVPFASEADFTKLAAALGLYPQKVLRVRGRAGAPVKRSLMAFGRTQVRHTPGELVIEEARHRYTDDYKNLTRDFYLKM</sequence>
<gene>
    <name evidence="8" type="ordered locus">RB2501_04220</name>
</gene>
<keyword evidence="9" id="KW-1185">Reference proteome</keyword>
<evidence type="ECO:0000256" key="4">
    <source>
        <dbReference type="ARBA" id="ARBA00022691"/>
    </source>
</evidence>
<evidence type="ECO:0000256" key="6">
    <source>
        <dbReference type="HAMAP-Rule" id="MF_01872"/>
    </source>
</evidence>
<dbReference type="PANTHER" id="PTHR47739">
    <property type="entry name" value="TRNA1(VAL) (ADENINE(37)-N6)-METHYLTRANSFERASE"/>
    <property type="match status" value="1"/>
</dbReference>
<protein>
    <recommendedName>
        <fullName evidence="6">tRNA1(Val) (adenine(37)-N6)-methyltransferase</fullName>
        <ecNumber evidence="6">2.1.1.223</ecNumber>
    </recommendedName>
    <alternativeName>
        <fullName evidence="6">tRNA m6A37 methyltransferase</fullName>
    </alternativeName>
</protein>
<dbReference type="Proteomes" id="UP000009049">
    <property type="component" value="Chromosome"/>
</dbReference>
<evidence type="ECO:0000259" key="7">
    <source>
        <dbReference type="Pfam" id="PF05175"/>
    </source>
</evidence>
<dbReference type="GO" id="GO:0008033">
    <property type="term" value="P:tRNA processing"/>
    <property type="evidence" value="ECO:0007669"/>
    <property type="project" value="UniProtKB-UniRule"/>
</dbReference>
<comment type="subcellular location">
    <subcellularLocation>
        <location evidence="6">Cytoplasm</location>
    </subcellularLocation>
</comment>
<dbReference type="Pfam" id="PF05175">
    <property type="entry name" value="MTS"/>
    <property type="match status" value="1"/>
</dbReference>
<feature type="domain" description="Methyltransferase small" evidence="7">
    <location>
        <begin position="37"/>
        <end position="124"/>
    </location>
</feature>
<evidence type="ECO:0000313" key="9">
    <source>
        <dbReference type="Proteomes" id="UP000009049"/>
    </source>
</evidence>
<dbReference type="InterPro" id="IPR007848">
    <property type="entry name" value="Small_mtfrase_dom"/>
</dbReference>
<proteinExistence type="inferred from homology"/>
<dbReference type="InterPro" id="IPR002052">
    <property type="entry name" value="DNA_methylase_N6_adenine_CS"/>
</dbReference>
<dbReference type="GO" id="GO:0016430">
    <property type="term" value="F:tRNA (adenine-N6)-methyltransferase activity"/>
    <property type="evidence" value="ECO:0007669"/>
    <property type="project" value="UniProtKB-UniRule"/>
</dbReference>